<dbReference type="PANTHER" id="PTHR36120:SF1">
    <property type="entry name" value="L-FUCOSE ISOMERASE C-TERMINAL DOMAIN-CONTAINING PROTEIN"/>
    <property type="match status" value="1"/>
</dbReference>
<dbReference type="InterPro" id="IPR015888">
    <property type="entry name" value="Fuc_isomerase_C"/>
</dbReference>
<accession>A0A7C1FVQ2</accession>
<name>A0A7C1FVQ2_9CHLR</name>
<dbReference type="GO" id="GO:0005737">
    <property type="term" value="C:cytoplasm"/>
    <property type="evidence" value="ECO:0007669"/>
    <property type="project" value="InterPro"/>
</dbReference>
<evidence type="ECO:0000313" key="4">
    <source>
        <dbReference type="EMBL" id="HDX33495.1"/>
    </source>
</evidence>
<keyword evidence="1 4" id="KW-0413">Isomerase</keyword>
<dbReference type="InterPro" id="IPR009015">
    <property type="entry name" value="Fucose_isomerase_N/cen_sf"/>
</dbReference>
<keyword evidence="2" id="KW-0119">Carbohydrate metabolism</keyword>
<evidence type="ECO:0000256" key="2">
    <source>
        <dbReference type="ARBA" id="ARBA00023277"/>
    </source>
</evidence>
<organism evidence="4">
    <name type="scientific">Caldilinea aerophila</name>
    <dbReference type="NCBI Taxonomy" id="133453"/>
    <lineage>
        <taxon>Bacteria</taxon>
        <taxon>Bacillati</taxon>
        <taxon>Chloroflexota</taxon>
        <taxon>Caldilineae</taxon>
        <taxon>Caldilineales</taxon>
        <taxon>Caldilineaceae</taxon>
        <taxon>Caldilinea</taxon>
    </lineage>
</organism>
<dbReference type="PANTHER" id="PTHR36120">
    <property type="entry name" value="FUCOSE ISOMERASE"/>
    <property type="match status" value="1"/>
</dbReference>
<evidence type="ECO:0000259" key="3">
    <source>
        <dbReference type="Pfam" id="PF02952"/>
    </source>
</evidence>
<comment type="caution">
    <text evidence="4">The sequence shown here is derived from an EMBL/GenBank/DDBJ whole genome shotgun (WGS) entry which is preliminary data.</text>
</comment>
<dbReference type="GO" id="GO:0008736">
    <property type="term" value="F:L-fucose isomerase activity"/>
    <property type="evidence" value="ECO:0007669"/>
    <property type="project" value="InterPro"/>
</dbReference>
<dbReference type="CDD" id="cd00578">
    <property type="entry name" value="L-fuc_L-ara-isomerases"/>
    <property type="match status" value="1"/>
</dbReference>
<feature type="domain" description="L-fucose isomerase C-terminal" evidence="3">
    <location>
        <begin position="344"/>
        <end position="487"/>
    </location>
</feature>
<reference evidence="4" key="1">
    <citation type="journal article" date="2020" name="mSystems">
        <title>Genome- and Community-Level Interaction Insights into Carbon Utilization and Element Cycling Functions of Hydrothermarchaeota in Hydrothermal Sediment.</title>
        <authorList>
            <person name="Zhou Z."/>
            <person name="Liu Y."/>
            <person name="Xu W."/>
            <person name="Pan J."/>
            <person name="Luo Z.H."/>
            <person name="Li M."/>
        </authorList>
    </citation>
    <scope>NUCLEOTIDE SEQUENCE [LARGE SCALE GENOMIC DNA]</scope>
    <source>
        <strain evidence="4">SpSt-289</strain>
    </source>
</reference>
<dbReference type="AlphaFoldDB" id="A0A7C1FVQ2"/>
<protein>
    <submittedName>
        <fullName evidence="4">Fucose isomerase</fullName>
    </submittedName>
</protein>
<dbReference type="SUPFAM" id="SSF53743">
    <property type="entry name" value="FucI/AraA N-terminal and middle domains"/>
    <property type="match status" value="1"/>
</dbReference>
<dbReference type="GO" id="GO:0006004">
    <property type="term" value="P:fucose metabolic process"/>
    <property type="evidence" value="ECO:0007669"/>
    <property type="project" value="InterPro"/>
</dbReference>
<dbReference type="Pfam" id="PF02952">
    <property type="entry name" value="Fucose_iso_C"/>
    <property type="match status" value="1"/>
</dbReference>
<evidence type="ECO:0000256" key="1">
    <source>
        <dbReference type="ARBA" id="ARBA00023235"/>
    </source>
</evidence>
<dbReference type="EMBL" id="DSMG01000194">
    <property type="protein sequence ID" value="HDX33495.1"/>
    <property type="molecule type" value="Genomic_DNA"/>
</dbReference>
<sequence>MKSATQPVTLGLIVGNRGFFPAHLAESGRKTILKVLEEEGFRVIALSPEETLYGSVVTHADAHKCADLFKRHRDEIDGVLVTLPNFGEERAIADTLRWSGLDVPVLIQAFPDDPNKMTVADRRDSFCGKMSACNNLRQYGIKYSLTTLHTVDPESESFRQDLARFAGICRIVRGFKNARVGVIGARPAAFNTVRFSEKLLERSGISVETLDLSEVFGRIQRLDNEASVVKEKLAQIERYVQTAGVPQESLLRMAKFGAVVDEWMKETELTASAIQCWTAMEEYYGVVPCTLMSIMSDGLMPSACETDIAGTVAMMALAFASGKPSAIVDWNNNYGDDPDKAIIFHCSNLPKSIFVEEKDVQAAGGLIRADDIAVMDFQEIIAGTVGKENTFGTIVGRVKAEPFTYLRVSTDDLNGRIIAYVGEGELTNDPIKTFGGYGVVRVPRLQELLHYICENGYEHHVAMNLSQVAASVHEALNKYMGWSTYWHKG</sequence>
<proteinExistence type="predicted"/>
<gene>
    <name evidence="4" type="ORF">ENQ20_18725</name>
</gene>